<sequence length="121" mass="13358">MAQPIDYTDIERLKSNYQTKPPIFNTVSGWISIYELMALISDNKANGVRFYLSRHDEDDPTYPDQNTVVFVATLDSTNPGNPSTKYSKDLIDVKASVASDGSYTGMGSDMIPLCPPNCSQP</sequence>
<comment type="caution">
    <text evidence="1">The sequence shown here is derived from an EMBL/GenBank/DDBJ whole genome shotgun (WGS) entry which is preliminary data.</text>
</comment>
<dbReference type="EMBL" id="SOZE01000047">
    <property type="protein sequence ID" value="TFF33373.1"/>
    <property type="molecule type" value="Genomic_DNA"/>
</dbReference>
<name>A0A4Y8S304_9SPHI</name>
<dbReference type="RefSeq" id="WP_133236480.1">
    <property type="nucleotide sequence ID" value="NZ_SOZE01000047.1"/>
</dbReference>
<evidence type="ECO:0000313" key="1">
    <source>
        <dbReference type="EMBL" id="TFF33373.1"/>
    </source>
</evidence>
<dbReference type="Proteomes" id="UP000297540">
    <property type="component" value="Unassembled WGS sequence"/>
</dbReference>
<reference evidence="1 2" key="1">
    <citation type="journal article" date="2017" name="Int. J. Syst. Evol. Microbiol.">
        <title>Mucilaginibacterpsychrotolerans sp. nov., isolated from peatlands.</title>
        <authorList>
            <person name="Deng Y."/>
            <person name="Shen L."/>
            <person name="Xu B."/>
            <person name="Liu Y."/>
            <person name="Gu Z."/>
            <person name="Liu H."/>
            <person name="Zhou Y."/>
        </authorList>
    </citation>
    <scope>NUCLEOTIDE SEQUENCE [LARGE SCALE GENOMIC DNA]</scope>
    <source>
        <strain evidence="1 2">NH7-4</strain>
    </source>
</reference>
<dbReference type="OrthoDB" id="798687at2"/>
<protein>
    <submittedName>
        <fullName evidence="1">Uncharacterized protein</fullName>
    </submittedName>
</protein>
<organism evidence="1 2">
    <name type="scientific">Mucilaginibacter psychrotolerans</name>
    <dbReference type="NCBI Taxonomy" id="1524096"/>
    <lineage>
        <taxon>Bacteria</taxon>
        <taxon>Pseudomonadati</taxon>
        <taxon>Bacteroidota</taxon>
        <taxon>Sphingobacteriia</taxon>
        <taxon>Sphingobacteriales</taxon>
        <taxon>Sphingobacteriaceae</taxon>
        <taxon>Mucilaginibacter</taxon>
    </lineage>
</organism>
<evidence type="ECO:0000313" key="2">
    <source>
        <dbReference type="Proteomes" id="UP000297540"/>
    </source>
</evidence>
<gene>
    <name evidence="1" type="ORF">E2R66_26305</name>
</gene>
<proteinExistence type="predicted"/>
<accession>A0A4Y8S304</accession>
<dbReference type="AlphaFoldDB" id="A0A4Y8S304"/>
<keyword evidence="2" id="KW-1185">Reference proteome</keyword>